<dbReference type="GO" id="GO:0005975">
    <property type="term" value="P:carbohydrate metabolic process"/>
    <property type="evidence" value="ECO:0007669"/>
    <property type="project" value="InterPro"/>
</dbReference>
<dbReference type="InterPro" id="IPR052182">
    <property type="entry name" value="Glycogen/Maltodextrin_Phosph"/>
</dbReference>
<dbReference type="Gene3D" id="3.40.50.2000">
    <property type="entry name" value="Glycogen Phosphorylase B"/>
    <property type="match status" value="1"/>
</dbReference>
<protein>
    <submittedName>
        <fullName evidence="2">DUF3417 domain-containing protein</fullName>
    </submittedName>
</protein>
<accession>A0A352IR80</accession>
<dbReference type="AlphaFoldDB" id="A0A352IR80"/>
<dbReference type="EMBL" id="DNNA01000104">
    <property type="protein sequence ID" value="HBC33963.1"/>
    <property type="molecule type" value="Genomic_DNA"/>
</dbReference>
<dbReference type="InterPro" id="IPR011834">
    <property type="entry name" value="Agluc_phsphrylas"/>
</dbReference>
<dbReference type="NCBIfam" id="TIGR02094">
    <property type="entry name" value="more_P_ylases"/>
    <property type="match status" value="1"/>
</dbReference>
<evidence type="ECO:0000256" key="1">
    <source>
        <dbReference type="ARBA" id="ARBA00006047"/>
    </source>
</evidence>
<dbReference type="SUPFAM" id="SSF53756">
    <property type="entry name" value="UDP-Glycosyltransferase/glycogen phosphorylase"/>
    <property type="match status" value="1"/>
</dbReference>
<dbReference type="GO" id="GO:0008184">
    <property type="term" value="F:glycogen phosphorylase activity"/>
    <property type="evidence" value="ECO:0007669"/>
    <property type="project" value="InterPro"/>
</dbReference>
<evidence type="ECO:0000313" key="3">
    <source>
        <dbReference type="Proteomes" id="UP000263489"/>
    </source>
</evidence>
<feature type="non-terminal residue" evidence="2">
    <location>
        <position position="1"/>
    </location>
</feature>
<gene>
    <name evidence="2" type="ORF">DC045_06505</name>
</gene>
<reference evidence="2 3" key="1">
    <citation type="journal article" date="2018" name="Nat. Biotechnol.">
        <title>A standardized bacterial taxonomy based on genome phylogeny substantially revises the tree of life.</title>
        <authorList>
            <person name="Parks D.H."/>
            <person name="Chuvochina M."/>
            <person name="Waite D.W."/>
            <person name="Rinke C."/>
            <person name="Skarshewski A."/>
            <person name="Chaumeil P.A."/>
            <person name="Hugenholtz P."/>
        </authorList>
    </citation>
    <scope>NUCLEOTIDE SEQUENCE [LARGE SCALE GENOMIC DNA]</scope>
    <source>
        <strain evidence="2">UBA9380</strain>
    </source>
</reference>
<dbReference type="GO" id="GO:0030170">
    <property type="term" value="F:pyridoxal phosphate binding"/>
    <property type="evidence" value="ECO:0007669"/>
    <property type="project" value="InterPro"/>
</dbReference>
<dbReference type="PANTHER" id="PTHR42655">
    <property type="entry name" value="GLYCOGEN PHOSPHORYLASE"/>
    <property type="match status" value="1"/>
</dbReference>
<dbReference type="Pfam" id="PF00343">
    <property type="entry name" value="Phosphorylase"/>
    <property type="match status" value="1"/>
</dbReference>
<dbReference type="Proteomes" id="UP000263489">
    <property type="component" value="Unassembled WGS sequence"/>
</dbReference>
<dbReference type="PANTHER" id="PTHR42655:SF1">
    <property type="entry name" value="GLYCOGEN PHOSPHORYLASE"/>
    <property type="match status" value="1"/>
</dbReference>
<comment type="similarity">
    <text evidence="1">Belongs to the glycogen phosphorylase family.</text>
</comment>
<organism evidence="2 3">
    <name type="scientific">Marinobacter adhaerens</name>
    <dbReference type="NCBI Taxonomy" id="1033846"/>
    <lineage>
        <taxon>Bacteria</taxon>
        <taxon>Pseudomonadati</taxon>
        <taxon>Pseudomonadota</taxon>
        <taxon>Gammaproteobacteria</taxon>
        <taxon>Pseudomonadales</taxon>
        <taxon>Marinobacteraceae</taxon>
        <taxon>Marinobacter</taxon>
    </lineage>
</organism>
<dbReference type="InterPro" id="IPR000811">
    <property type="entry name" value="Glyco_trans_35"/>
</dbReference>
<comment type="caution">
    <text evidence="2">The sequence shown here is derived from an EMBL/GenBank/DDBJ whole genome shotgun (WGS) entry which is preliminary data.</text>
</comment>
<sequence length="313" mass="34908">FAGKAHPKDKPGQQLIKVIHDLSMHPSLMGHLILLEDYDQAMARRLLSGVDVWLNTPEYPKEASGTSGEKAALNGALNLSVLDGWWGEGYDGKNGWGIPPRDTELDPEFRNEEEARDLIDLLEFEVVPLYYERASQGFSKGWVQRSKASMKSITPRFNARRMVMDYVNNYYQPASTQGALLMADNGEVAKELADWKARVRHAWPGVQLNVVGCVEAACPHDGGVELRVEARLNGLSAEDVRVECLVSPECTGTHNSPGPDSFLLDKESEAEGRTVFSTRVQPPYPGLQTLRLRMYPHHESLTHPLEMGAMLWV</sequence>
<proteinExistence type="inferred from homology"/>
<evidence type="ECO:0000313" key="2">
    <source>
        <dbReference type="EMBL" id="HBC33963.1"/>
    </source>
</evidence>
<name>A0A352IR80_9GAMM</name>